<dbReference type="FunFam" id="3.40.630.30:FF:000042">
    <property type="entry name" value="Glycylpeptide N-tetradecanoyltransferase"/>
    <property type="match status" value="1"/>
</dbReference>
<dbReference type="GO" id="GO:0004379">
    <property type="term" value="F:glycylpeptide N-tetradecanoyltransferase activity"/>
    <property type="evidence" value="ECO:0007669"/>
    <property type="project" value="UniProtKB-EC"/>
</dbReference>
<feature type="region of interest" description="Disordered" evidence="9">
    <location>
        <begin position="1"/>
        <end position="83"/>
    </location>
</feature>
<dbReference type="PROSITE" id="PS00976">
    <property type="entry name" value="NMT_2"/>
    <property type="match status" value="1"/>
</dbReference>
<dbReference type="PANTHER" id="PTHR11377:SF5">
    <property type="entry name" value="GLYCYLPEPTIDE N-TETRADECANOYLTRANSFERASE"/>
    <property type="match status" value="1"/>
</dbReference>
<feature type="compositionally biased region" description="Basic and acidic residues" evidence="9">
    <location>
        <begin position="1"/>
        <end position="22"/>
    </location>
</feature>
<dbReference type="InterPro" id="IPR000903">
    <property type="entry name" value="NMT"/>
</dbReference>
<keyword evidence="5 7" id="KW-0808">Transferase</keyword>
<keyword evidence="12" id="KW-1185">Reference proteome</keyword>
<dbReference type="EMBL" id="NBII01000001">
    <property type="protein sequence ID" value="PAV23999.1"/>
    <property type="molecule type" value="Genomic_DNA"/>
</dbReference>
<evidence type="ECO:0000256" key="7">
    <source>
        <dbReference type="RuleBase" id="RU000586"/>
    </source>
</evidence>
<dbReference type="Proteomes" id="UP000217199">
    <property type="component" value="Unassembled WGS sequence"/>
</dbReference>
<dbReference type="InterPro" id="IPR016181">
    <property type="entry name" value="Acyl_CoA_acyltransferase"/>
</dbReference>
<evidence type="ECO:0000256" key="5">
    <source>
        <dbReference type="ARBA" id="ARBA00022679"/>
    </source>
</evidence>
<dbReference type="InterPro" id="IPR022677">
    <property type="entry name" value="NMT_C"/>
</dbReference>
<gene>
    <name evidence="11" type="ORF">PNOK_0106700</name>
</gene>
<dbReference type="PROSITE" id="PS51186">
    <property type="entry name" value="GNAT"/>
    <property type="match status" value="1"/>
</dbReference>
<evidence type="ECO:0000256" key="9">
    <source>
        <dbReference type="SAM" id="MobiDB-lite"/>
    </source>
</evidence>
<reference evidence="11 12" key="1">
    <citation type="journal article" date="2017" name="Mol. Ecol.">
        <title>Comparative and population genomic landscape of Phellinus noxius: A hypervariable fungus causing root rot in trees.</title>
        <authorList>
            <person name="Chung C.L."/>
            <person name="Lee T.J."/>
            <person name="Akiba M."/>
            <person name="Lee H.H."/>
            <person name="Kuo T.H."/>
            <person name="Liu D."/>
            <person name="Ke H.M."/>
            <person name="Yokoi T."/>
            <person name="Roa M.B."/>
            <person name="Lu M.J."/>
            <person name="Chang Y.Y."/>
            <person name="Ann P.J."/>
            <person name="Tsai J.N."/>
            <person name="Chen C.Y."/>
            <person name="Tzean S.S."/>
            <person name="Ota Y."/>
            <person name="Hattori T."/>
            <person name="Sahashi N."/>
            <person name="Liou R.F."/>
            <person name="Kikuchi T."/>
            <person name="Tsai I.J."/>
        </authorList>
    </citation>
    <scope>NUCLEOTIDE SEQUENCE [LARGE SCALE GENOMIC DNA]</scope>
    <source>
        <strain evidence="11 12">FFPRI411160</strain>
    </source>
</reference>
<feature type="domain" description="N-acetyltransferase" evidence="10">
    <location>
        <begin position="184"/>
        <end position="353"/>
    </location>
</feature>
<evidence type="ECO:0000256" key="6">
    <source>
        <dbReference type="ARBA" id="ARBA00023315"/>
    </source>
</evidence>
<dbReference type="Gene3D" id="3.40.630.30">
    <property type="match status" value="2"/>
</dbReference>
<evidence type="ECO:0000313" key="12">
    <source>
        <dbReference type="Proteomes" id="UP000217199"/>
    </source>
</evidence>
<comment type="catalytic activity">
    <reaction evidence="7">
        <text>N-terminal glycyl-[protein] + tetradecanoyl-CoA = N-tetradecanoylglycyl-[protein] + CoA + H(+)</text>
        <dbReference type="Rhea" id="RHEA:15521"/>
        <dbReference type="Rhea" id="RHEA-COMP:12666"/>
        <dbReference type="Rhea" id="RHEA-COMP:12667"/>
        <dbReference type="ChEBI" id="CHEBI:15378"/>
        <dbReference type="ChEBI" id="CHEBI:57287"/>
        <dbReference type="ChEBI" id="CHEBI:57385"/>
        <dbReference type="ChEBI" id="CHEBI:64723"/>
        <dbReference type="ChEBI" id="CHEBI:133050"/>
        <dbReference type="EC" id="2.3.1.97"/>
    </reaction>
</comment>
<dbReference type="InterPro" id="IPR022678">
    <property type="entry name" value="NMT_CS"/>
</dbReference>
<comment type="similarity">
    <text evidence="1 8">Belongs to the NMT family.</text>
</comment>
<comment type="caution">
    <text evidence="11">The sequence shown here is derived from an EMBL/GenBank/DDBJ whole genome shotgun (WGS) entry which is preliminary data.</text>
</comment>
<evidence type="ECO:0000256" key="1">
    <source>
        <dbReference type="ARBA" id="ARBA00009469"/>
    </source>
</evidence>
<dbReference type="InterPro" id="IPR022676">
    <property type="entry name" value="NMT_N"/>
</dbReference>
<dbReference type="InParanoid" id="A0A286UWM0"/>
<dbReference type="Pfam" id="PF02799">
    <property type="entry name" value="NMT_C"/>
    <property type="match status" value="1"/>
</dbReference>
<sequence length="563" mass="63155">MAEDKDKNPESVPAEHVDEEAHISASEDEDGAPSGTEDHPTTSADTPGAGSSSTSSSKKRKKKKSKAAKLLNSLKPGQKDVPQSIVEQVMARIRAQNGEDTPGTDEETVRQALEQLKIMDVVQGKAGIAGRGKKDLGEHRFWETQPVTQMGEGPPQEDGYIEPSVPREQVRQDPYPLPKDFEWSIIDLNDPVQTKEVYDLLCLNYVEDDHASFRFQYTAEFFEWALKPPGYHKEWHIGVRVSSNKRLVAFISGVPITIKVRENIINTSEINYLCVHKKLRSKRLAPVLIKEVTRQCHLKGIFQAIYTAGVVLPTPVSTCRYYHRTINVHKLVDIGFTYVPRNMTLARMSIKQKLDSIPHLAGSGGLREMEQRDIPAVAALYTRYMERFTMMTIMSIDELRHQFLGGLGEGEGPKDWKGRRDKQVVWAYVVENPETHKITDFFTFYSLPSTVVRNPKHSLLEAAYLFYYATDVAFEPGAEEDGRLKKRLQQLIGDALIIAAGANFDVFNALSLMDNNQFLDNLKFGPGDGLLNYYLYNWRTAPLAGINDVDGIPAGKGVGIVML</sequence>
<dbReference type="FunCoup" id="A0A286UWM0">
    <property type="interactions" value="638"/>
</dbReference>
<evidence type="ECO:0000256" key="3">
    <source>
        <dbReference type="ARBA" id="ARBA00012923"/>
    </source>
</evidence>
<name>A0A286UWM0_9AGAM</name>
<dbReference type="PANTHER" id="PTHR11377">
    <property type="entry name" value="N-MYRISTOYL TRANSFERASE"/>
    <property type="match status" value="1"/>
</dbReference>
<comment type="subunit">
    <text evidence="2">Monomer.</text>
</comment>
<dbReference type="Pfam" id="PF01233">
    <property type="entry name" value="NMT"/>
    <property type="match status" value="1"/>
</dbReference>
<dbReference type="GO" id="GO:0005737">
    <property type="term" value="C:cytoplasm"/>
    <property type="evidence" value="ECO:0007669"/>
    <property type="project" value="TreeGrafter"/>
</dbReference>
<dbReference type="STRING" id="2282107.A0A286UWM0"/>
<dbReference type="PIRSF" id="PIRSF015892">
    <property type="entry name" value="N-myristl_transf"/>
    <property type="match status" value="1"/>
</dbReference>
<organism evidence="11 12">
    <name type="scientific">Pyrrhoderma noxium</name>
    <dbReference type="NCBI Taxonomy" id="2282107"/>
    <lineage>
        <taxon>Eukaryota</taxon>
        <taxon>Fungi</taxon>
        <taxon>Dikarya</taxon>
        <taxon>Basidiomycota</taxon>
        <taxon>Agaricomycotina</taxon>
        <taxon>Agaricomycetes</taxon>
        <taxon>Hymenochaetales</taxon>
        <taxon>Hymenochaetaceae</taxon>
        <taxon>Pyrrhoderma</taxon>
    </lineage>
</organism>
<evidence type="ECO:0000256" key="2">
    <source>
        <dbReference type="ARBA" id="ARBA00011245"/>
    </source>
</evidence>
<comment type="function">
    <text evidence="7">Adds a myristoyl group to the N-terminal glycine residue of certain cellular proteins.</text>
</comment>
<dbReference type="OrthoDB" id="60315at2759"/>
<evidence type="ECO:0000259" key="10">
    <source>
        <dbReference type="PROSITE" id="PS51186"/>
    </source>
</evidence>
<evidence type="ECO:0000313" key="11">
    <source>
        <dbReference type="EMBL" id="PAV23999.1"/>
    </source>
</evidence>
<accession>A0A286UWM0</accession>
<evidence type="ECO:0000256" key="8">
    <source>
        <dbReference type="RuleBase" id="RU004178"/>
    </source>
</evidence>
<evidence type="ECO:0000256" key="4">
    <source>
        <dbReference type="ARBA" id="ARBA00022240"/>
    </source>
</evidence>
<protein>
    <recommendedName>
        <fullName evidence="4 7">Glycylpeptide N-tetradecanoyltransferase</fullName>
        <ecNumber evidence="3 7">2.3.1.97</ecNumber>
    </recommendedName>
</protein>
<feature type="compositionally biased region" description="Basic residues" evidence="9">
    <location>
        <begin position="57"/>
        <end position="67"/>
    </location>
</feature>
<proteinExistence type="inferred from homology"/>
<dbReference type="EC" id="2.3.1.97" evidence="3 7"/>
<keyword evidence="6 7" id="KW-0012">Acyltransferase</keyword>
<dbReference type="SUPFAM" id="SSF55729">
    <property type="entry name" value="Acyl-CoA N-acyltransferases (Nat)"/>
    <property type="match status" value="2"/>
</dbReference>
<dbReference type="AlphaFoldDB" id="A0A286UWM0"/>
<dbReference type="InterPro" id="IPR000182">
    <property type="entry name" value="GNAT_dom"/>
</dbReference>